<dbReference type="SFLD" id="SFLDS00001">
    <property type="entry name" value="Enolase"/>
    <property type="match status" value="1"/>
</dbReference>
<dbReference type="SFLD" id="SFLDG00179">
    <property type="entry name" value="mandelate_racemase"/>
    <property type="match status" value="1"/>
</dbReference>
<dbReference type="Gene3D" id="3.30.390.10">
    <property type="entry name" value="Enolase-like, N-terminal domain"/>
    <property type="match status" value="1"/>
</dbReference>
<evidence type="ECO:0000256" key="2">
    <source>
        <dbReference type="SAM" id="MobiDB-lite"/>
    </source>
</evidence>
<dbReference type="Proteomes" id="UP000072189">
    <property type="component" value="Unassembled WGS sequence"/>
</dbReference>
<dbReference type="SUPFAM" id="SSF51604">
    <property type="entry name" value="Enolase C-terminal domain-like"/>
    <property type="match status" value="1"/>
</dbReference>
<organism evidence="4 5">
    <name type="scientific">Microbacterium testaceum</name>
    <name type="common">Aureobacterium testaceum</name>
    <name type="synonym">Brevibacterium testaceum</name>
    <dbReference type="NCBI Taxonomy" id="2033"/>
    <lineage>
        <taxon>Bacteria</taxon>
        <taxon>Bacillati</taxon>
        <taxon>Actinomycetota</taxon>
        <taxon>Actinomycetes</taxon>
        <taxon>Micrococcales</taxon>
        <taxon>Microbacteriaceae</taxon>
        <taxon>Microbacterium</taxon>
    </lineage>
</organism>
<dbReference type="InterPro" id="IPR013342">
    <property type="entry name" value="Mandelate_racemase_C"/>
</dbReference>
<keyword evidence="1" id="KW-0456">Lyase</keyword>
<protein>
    <recommendedName>
        <fullName evidence="3">Mandelate racemase/muconate lactonizing enzyme C-terminal domain-containing protein</fullName>
    </recommendedName>
</protein>
<dbReference type="Gene3D" id="3.20.20.120">
    <property type="entry name" value="Enolase-like C-terminal domain"/>
    <property type="match status" value="1"/>
</dbReference>
<dbReference type="InterPro" id="IPR018110">
    <property type="entry name" value="Mandel_Rmase/mucon_lact_enz_CS"/>
</dbReference>
<dbReference type="GO" id="GO:0016829">
    <property type="term" value="F:lyase activity"/>
    <property type="evidence" value="ECO:0007669"/>
    <property type="project" value="UniProtKB-KW"/>
</dbReference>
<reference evidence="4 5" key="1">
    <citation type="journal article" date="2016" name="Front. Microbiol.">
        <title>Genomic Resource of Rice Seed Associated Bacteria.</title>
        <authorList>
            <person name="Midha S."/>
            <person name="Bansal K."/>
            <person name="Sharma S."/>
            <person name="Kumar N."/>
            <person name="Patil P.P."/>
            <person name="Chaudhry V."/>
            <person name="Patil P.B."/>
        </authorList>
    </citation>
    <scope>NUCLEOTIDE SEQUENCE [LARGE SCALE GENOMIC DNA]</scope>
    <source>
        <strain evidence="4 5">RSA3</strain>
    </source>
</reference>
<dbReference type="RefSeq" id="WP_058613910.1">
    <property type="nucleotide sequence ID" value="NZ_LDRV01000043.1"/>
</dbReference>
<dbReference type="SMART" id="SM00922">
    <property type="entry name" value="MR_MLE"/>
    <property type="match status" value="1"/>
</dbReference>
<feature type="region of interest" description="Disordered" evidence="2">
    <location>
        <begin position="357"/>
        <end position="378"/>
    </location>
</feature>
<proteinExistence type="predicted"/>
<evidence type="ECO:0000256" key="1">
    <source>
        <dbReference type="ARBA" id="ARBA00023239"/>
    </source>
</evidence>
<dbReference type="PANTHER" id="PTHR48080">
    <property type="entry name" value="D-GALACTONATE DEHYDRATASE-RELATED"/>
    <property type="match status" value="1"/>
</dbReference>
<dbReference type="PATRIC" id="fig|2033.7.peg.2205"/>
<dbReference type="Pfam" id="PF02746">
    <property type="entry name" value="MR_MLE_N"/>
    <property type="match status" value="1"/>
</dbReference>
<dbReference type="SUPFAM" id="SSF54826">
    <property type="entry name" value="Enolase N-terminal domain-like"/>
    <property type="match status" value="1"/>
</dbReference>
<accession>A0A147F8B0</accession>
<dbReference type="GO" id="GO:0009063">
    <property type="term" value="P:amino acid catabolic process"/>
    <property type="evidence" value="ECO:0007669"/>
    <property type="project" value="InterPro"/>
</dbReference>
<evidence type="ECO:0000259" key="3">
    <source>
        <dbReference type="SMART" id="SM00922"/>
    </source>
</evidence>
<comment type="caution">
    <text evidence="4">The sequence shown here is derived from an EMBL/GenBank/DDBJ whole genome shotgun (WGS) entry which is preliminary data.</text>
</comment>
<name>A0A147F8B0_MICTE</name>
<evidence type="ECO:0000313" key="5">
    <source>
        <dbReference type="Proteomes" id="UP000072189"/>
    </source>
</evidence>
<dbReference type="EMBL" id="LDRV01000043">
    <property type="protein sequence ID" value="KTS12808.1"/>
    <property type="molecule type" value="Genomic_DNA"/>
</dbReference>
<feature type="domain" description="Mandelate racemase/muconate lactonizing enzyme C-terminal" evidence="3">
    <location>
        <begin position="126"/>
        <end position="230"/>
    </location>
</feature>
<dbReference type="InterPro" id="IPR029017">
    <property type="entry name" value="Enolase-like_N"/>
</dbReference>
<dbReference type="AlphaFoldDB" id="A0A147F8B0"/>
<dbReference type="NCBIfam" id="NF010624">
    <property type="entry name" value="PRK14017.1"/>
    <property type="match status" value="1"/>
</dbReference>
<dbReference type="InterPro" id="IPR013341">
    <property type="entry name" value="Mandelate_racemase_N_dom"/>
</dbReference>
<dbReference type="InterPro" id="IPR029065">
    <property type="entry name" value="Enolase_C-like"/>
</dbReference>
<dbReference type="Pfam" id="PF13378">
    <property type="entry name" value="MR_MLE_C"/>
    <property type="match status" value="1"/>
</dbReference>
<dbReference type="InterPro" id="IPR034593">
    <property type="entry name" value="DgoD-like"/>
</dbReference>
<gene>
    <name evidence="4" type="ORF">RSA3_07725</name>
</gene>
<dbReference type="PANTHER" id="PTHR48080:SF2">
    <property type="entry name" value="D-GALACTONATE DEHYDRATASE"/>
    <property type="match status" value="1"/>
</dbReference>
<evidence type="ECO:0000313" key="4">
    <source>
        <dbReference type="EMBL" id="KTS12808.1"/>
    </source>
</evidence>
<dbReference type="InterPro" id="IPR036849">
    <property type="entry name" value="Enolase-like_C_sf"/>
</dbReference>
<dbReference type="PROSITE" id="PS00909">
    <property type="entry name" value="MR_MLE_2"/>
    <property type="match status" value="1"/>
</dbReference>
<sequence length="378" mass="40651">MRITRVSAHHLPDDSVLCRIETDDGLLGWGEATLEGRSDVVAAAVDAAGEALVGRDPLRIEDAWQSVARGSYYRGGPVLSSALAGIDNALWDHAGRRRDEPVHALLGGRVRESAAAYAWVRWESDADIAAASIRRLEEGYRAVKIAPLRQDDVGSPAGIHRVLSRVAAVREAVGPDVSVMVDLHGRATFASARSLLRELEPLHPLFVEEPLRPDIDASRWRALADVTALPLAAGERVHTRRDFLDLLRAGVTVLQPDVAHAGGISEARRIADLAQLWDAGLAPHCPLGPLALAASVAVSLTAPNFLIQEQSLDIHRLALPAWVTSAPALQTAEGAFVASAHPGLGVEIDDDLVRRLEPPRHPSRSPSWRAADGSFAEW</sequence>